<dbReference type="Gene3D" id="2.60.40.420">
    <property type="entry name" value="Cupredoxins - blue copper proteins"/>
    <property type="match status" value="1"/>
</dbReference>
<evidence type="ECO:0000256" key="1">
    <source>
        <dbReference type="SAM" id="MobiDB-lite"/>
    </source>
</evidence>
<dbReference type="Pfam" id="PF02298">
    <property type="entry name" value="Cu_bind_like"/>
    <property type="match status" value="1"/>
</dbReference>
<dbReference type="EMBL" id="JARKIE010000002">
    <property type="protein sequence ID" value="KAJ7709948.1"/>
    <property type="molecule type" value="Genomic_DNA"/>
</dbReference>
<evidence type="ECO:0000256" key="2">
    <source>
        <dbReference type="SAM" id="SignalP"/>
    </source>
</evidence>
<feature type="compositionally biased region" description="Low complexity" evidence="1">
    <location>
        <begin position="27"/>
        <end position="86"/>
    </location>
</feature>
<dbReference type="InterPro" id="IPR008972">
    <property type="entry name" value="Cupredoxin"/>
</dbReference>
<evidence type="ECO:0000313" key="5">
    <source>
        <dbReference type="Proteomes" id="UP001221757"/>
    </source>
</evidence>
<dbReference type="InterPro" id="IPR052953">
    <property type="entry name" value="Ser-rich/MCO-related"/>
</dbReference>
<proteinExistence type="predicted"/>
<dbReference type="SUPFAM" id="SSF49503">
    <property type="entry name" value="Cupredoxins"/>
    <property type="match status" value="1"/>
</dbReference>
<dbReference type="GO" id="GO:0009055">
    <property type="term" value="F:electron transfer activity"/>
    <property type="evidence" value="ECO:0007669"/>
    <property type="project" value="InterPro"/>
</dbReference>
<keyword evidence="2" id="KW-0732">Signal</keyword>
<dbReference type="InterPro" id="IPR003245">
    <property type="entry name" value="Phytocyanin_dom"/>
</dbReference>
<protein>
    <recommendedName>
        <fullName evidence="3">Phytocyanin domain-containing protein</fullName>
    </recommendedName>
</protein>
<keyword evidence="5" id="KW-1185">Reference proteome</keyword>
<dbReference type="AlphaFoldDB" id="A0AAD7H1B0"/>
<comment type="caution">
    <text evidence="4">The sequence shown here is derived from an EMBL/GenBank/DDBJ whole genome shotgun (WGS) entry which is preliminary data.</text>
</comment>
<name>A0AAD7H1B0_MYCRO</name>
<dbReference type="PANTHER" id="PTHR34883">
    <property type="entry name" value="SERINE-RICH PROTEIN, PUTATIVE-RELATED-RELATED"/>
    <property type="match status" value="1"/>
</dbReference>
<feature type="domain" description="Phytocyanin" evidence="3">
    <location>
        <begin position="240"/>
        <end position="309"/>
    </location>
</feature>
<feature type="chain" id="PRO_5042227386" description="Phytocyanin domain-containing protein" evidence="2">
    <location>
        <begin position="21"/>
        <end position="485"/>
    </location>
</feature>
<dbReference type="PANTHER" id="PTHR34883:SF17">
    <property type="entry name" value="CUPREDOXIN"/>
    <property type="match status" value="1"/>
</dbReference>
<feature type="compositionally biased region" description="Low complexity" evidence="1">
    <location>
        <begin position="93"/>
        <end position="104"/>
    </location>
</feature>
<organism evidence="4 5">
    <name type="scientific">Mycena rosella</name>
    <name type="common">Pink bonnet</name>
    <name type="synonym">Agaricus rosellus</name>
    <dbReference type="NCBI Taxonomy" id="1033263"/>
    <lineage>
        <taxon>Eukaryota</taxon>
        <taxon>Fungi</taxon>
        <taxon>Dikarya</taxon>
        <taxon>Basidiomycota</taxon>
        <taxon>Agaricomycotina</taxon>
        <taxon>Agaricomycetes</taxon>
        <taxon>Agaricomycetidae</taxon>
        <taxon>Agaricales</taxon>
        <taxon>Marasmiineae</taxon>
        <taxon>Mycenaceae</taxon>
        <taxon>Mycena</taxon>
    </lineage>
</organism>
<accession>A0AAD7H1B0</accession>
<dbReference type="Proteomes" id="UP001221757">
    <property type="component" value="Unassembled WGS sequence"/>
</dbReference>
<sequence length="485" mass="48424">MVLIAPFIGAAVFLSGLTAALPTSDYSSGSSSGYSGSSDSSSGYSGSSGSSSGYSGSSDSSSGYSGSSGSSNSNYGSSGSSDSSSGYSGGSNYGSSNSDTTSSMMMMDSSSTMMMMDTSSSTMMMDSTSTTMMMDTTSSTMMMETTTSSAENTYATSTYGSGSTYWGGSGYQDCVNQCVAQFGSGGDSSSGGMMGGMGGSYQATATSGSSGSTGTGSTHTVIVAPTKGVFRMVPFATNASAGDTIEFHWGADDHTVTKSSELTPCNKSTAAPVFASGTQNQSFVFTQVVNDTSPTFYYCGTPTHCEKGMFGIINPAQATPGSPTSLGGMMSSMAANDSDLSAYAAYSMNVTASNDQASVWGQNFDMSSLPEWAHALVATNVLYTRAALAMNSEVLKADNTVDLSSVSTTPLMLPMDLTPALNAAAAPPSADANVGVAGAAAQTAAPASAAESSPAAAPKSGAASSVTSSRMLVGAVVVLATIFAL</sequence>
<evidence type="ECO:0000313" key="4">
    <source>
        <dbReference type="EMBL" id="KAJ7709948.1"/>
    </source>
</evidence>
<reference evidence="4" key="1">
    <citation type="submission" date="2023-03" db="EMBL/GenBank/DDBJ databases">
        <title>Massive genome expansion in bonnet fungi (Mycena s.s.) driven by repeated elements and novel gene families across ecological guilds.</title>
        <authorList>
            <consortium name="Lawrence Berkeley National Laboratory"/>
            <person name="Harder C.B."/>
            <person name="Miyauchi S."/>
            <person name="Viragh M."/>
            <person name="Kuo A."/>
            <person name="Thoen E."/>
            <person name="Andreopoulos B."/>
            <person name="Lu D."/>
            <person name="Skrede I."/>
            <person name="Drula E."/>
            <person name="Henrissat B."/>
            <person name="Morin E."/>
            <person name="Kohler A."/>
            <person name="Barry K."/>
            <person name="LaButti K."/>
            <person name="Morin E."/>
            <person name="Salamov A."/>
            <person name="Lipzen A."/>
            <person name="Mereny Z."/>
            <person name="Hegedus B."/>
            <person name="Baldrian P."/>
            <person name="Stursova M."/>
            <person name="Weitz H."/>
            <person name="Taylor A."/>
            <person name="Grigoriev I.V."/>
            <person name="Nagy L.G."/>
            <person name="Martin F."/>
            <person name="Kauserud H."/>
        </authorList>
    </citation>
    <scope>NUCLEOTIDE SEQUENCE</scope>
    <source>
        <strain evidence="4">CBHHK067</strain>
    </source>
</reference>
<feature type="signal peptide" evidence="2">
    <location>
        <begin position="1"/>
        <end position="20"/>
    </location>
</feature>
<gene>
    <name evidence="4" type="ORF">B0H17DRAFT_1155770</name>
</gene>
<evidence type="ECO:0000259" key="3">
    <source>
        <dbReference type="Pfam" id="PF02298"/>
    </source>
</evidence>
<feature type="region of interest" description="Disordered" evidence="1">
    <location>
        <begin position="27"/>
        <end position="104"/>
    </location>
</feature>